<dbReference type="RefSeq" id="WP_202010968.1">
    <property type="nucleotide sequence ID" value="NZ_JAERRB010000004.1"/>
</dbReference>
<dbReference type="PROSITE" id="PS51257">
    <property type="entry name" value="PROKAR_LIPOPROTEIN"/>
    <property type="match status" value="1"/>
</dbReference>
<evidence type="ECO:0000313" key="1">
    <source>
        <dbReference type="EMBL" id="MBL0742588.1"/>
    </source>
</evidence>
<reference evidence="1 2" key="1">
    <citation type="submission" date="2021-01" db="EMBL/GenBank/DDBJ databases">
        <title>Chryseolinea sp. Jin1 Genome sequencing and assembly.</title>
        <authorList>
            <person name="Kim I."/>
        </authorList>
    </citation>
    <scope>NUCLEOTIDE SEQUENCE [LARGE SCALE GENOMIC DNA]</scope>
    <source>
        <strain evidence="1 2">Jin1</strain>
    </source>
</reference>
<name>A0ABS1KTS0_9BACT</name>
<gene>
    <name evidence="1" type="ORF">JI741_15270</name>
</gene>
<evidence type="ECO:0000313" key="2">
    <source>
        <dbReference type="Proteomes" id="UP000613030"/>
    </source>
</evidence>
<dbReference type="EMBL" id="JAERRB010000004">
    <property type="protein sequence ID" value="MBL0742588.1"/>
    <property type="molecule type" value="Genomic_DNA"/>
</dbReference>
<protein>
    <recommendedName>
        <fullName evidence="3">Lipoprotein</fullName>
    </recommendedName>
</protein>
<dbReference type="Proteomes" id="UP000613030">
    <property type="component" value="Unassembled WGS sequence"/>
</dbReference>
<keyword evidence="2" id="KW-1185">Reference proteome</keyword>
<proteinExistence type="predicted"/>
<comment type="caution">
    <text evidence="1">The sequence shown here is derived from an EMBL/GenBank/DDBJ whole genome shotgun (WGS) entry which is preliminary data.</text>
</comment>
<organism evidence="1 2">
    <name type="scientific">Chryseolinea lacunae</name>
    <dbReference type="NCBI Taxonomy" id="2801331"/>
    <lineage>
        <taxon>Bacteria</taxon>
        <taxon>Pseudomonadati</taxon>
        <taxon>Bacteroidota</taxon>
        <taxon>Cytophagia</taxon>
        <taxon>Cytophagales</taxon>
        <taxon>Fulvivirgaceae</taxon>
        <taxon>Chryseolinea</taxon>
    </lineage>
</organism>
<sequence>MKSIFYALFILTWIGCRSVSVSPGVTDDCRIFEGEFDVDEYTTPLSMKSPSHGAFIANTENGAFFIQFYLGSGSYRALVLEDEHDQMAVIDLKTGKKSQLSEITTKHAHEALISIQEGSVRQICFNPPSEGSRSVFFVKRLGKIIFKWEAPQHDYLLLNENEKPKVMSALQVIDIMVNNGR</sequence>
<evidence type="ECO:0008006" key="3">
    <source>
        <dbReference type="Google" id="ProtNLM"/>
    </source>
</evidence>
<accession>A0ABS1KTS0</accession>